<reference evidence="2" key="1">
    <citation type="submission" date="2005-09" db="EMBL/GenBank/DDBJ databases">
        <authorList>
            <person name="Mural R.J."/>
            <person name="Li P.W."/>
            <person name="Adams M.D."/>
            <person name="Amanatides P.G."/>
            <person name="Baden-Tillson H."/>
            <person name="Barnstead M."/>
            <person name="Chin S.H."/>
            <person name="Dew I."/>
            <person name="Evans C.A."/>
            <person name="Ferriera S."/>
            <person name="Flanigan M."/>
            <person name="Fosler C."/>
            <person name="Glodek A."/>
            <person name="Gu Z."/>
            <person name="Holt R.A."/>
            <person name="Jennings D."/>
            <person name="Kraft C.L."/>
            <person name="Lu F."/>
            <person name="Nguyen T."/>
            <person name="Nusskern D.R."/>
            <person name="Pfannkoch C.M."/>
            <person name="Sitter C."/>
            <person name="Sutton G.G."/>
            <person name="Venter J.C."/>
            <person name="Wang Z."/>
            <person name="Woodage T."/>
            <person name="Zheng X.H."/>
            <person name="Zhong F."/>
        </authorList>
    </citation>
    <scope>NUCLEOTIDE SEQUENCE [LARGE SCALE GENOMIC DNA]</scope>
    <source>
        <strain>BN</strain>
        <strain evidence="2">Sprague-Dawley</strain>
    </source>
</reference>
<dbReference type="AlphaFoldDB" id="A6JKU6"/>
<accession>A6JKU6</accession>
<dbReference type="EMBL" id="CH473988">
    <property type="protein sequence ID" value="EDL97312.1"/>
    <property type="molecule type" value="Genomic_DNA"/>
</dbReference>
<gene>
    <name evidence="1" type="ORF">rCG_60760</name>
</gene>
<protein>
    <submittedName>
        <fullName evidence="1">RCG60760</fullName>
    </submittedName>
</protein>
<evidence type="ECO:0000313" key="2">
    <source>
        <dbReference type="Proteomes" id="UP000234681"/>
    </source>
</evidence>
<dbReference type="Proteomes" id="UP000234681">
    <property type="component" value="Chromosome 20"/>
</dbReference>
<sequence>MFCLRVCSRTACLKRLQWGVRFPGCTEGCDSPCGCWELNPDPLEEQTLLSTTEPRLQLLK</sequence>
<organism evidence="1 2">
    <name type="scientific">Rattus norvegicus</name>
    <name type="common">Rat</name>
    <dbReference type="NCBI Taxonomy" id="10116"/>
    <lineage>
        <taxon>Eukaryota</taxon>
        <taxon>Metazoa</taxon>
        <taxon>Chordata</taxon>
        <taxon>Craniata</taxon>
        <taxon>Vertebrata</taxon>
        <taxon>Euteleostomi</taxon>
        <taxon>Mammalia</taxon>
        <taxon>Eutheria</taxon>
        <taxon>Euarchontoglires</taxon>
        <taxon>Glires</taxon>
        <taxon>Rodentia</taxon>
        <taxon>Myomorpha</taxon>
        <taxon>Muroidea</taxon>
        <taxon>Muridae</taxon>
        <taxon>Murinae</taxon>
        <taxon>Rattus</taxon>
    </lineage>
</organism>
<name>A6JKU6_RAT</name>
<evidence type="ECO:0000313" key="1">
    <source>
        <dbReference type="EMBL" id="EDL97312.1"/>
    </source>
</evidence>
<proteinExistence type="predicted"/>